<dbReference type="Pfam" id="PF13409">
    <property type="entry name" value="GST_N_2"/>
    <property type="match status" value="1"/>
</dbReference>
<dbReference type="GO" id="GO:0004364">
    <property type="term" value="F:glutathione transferase activity"/>
    <property type="evidence" value="ECO:0007669"/>
    <property type="project" value="UniProtKB-EC"/>
</dbReference>
<dbReference type="InterPro" id="IPR036282">
    <property type="entry name" value="Glutathione-S-Trfase_C_sf"/>
</dbReference>
<sequence>MKTELNVIKGEFIRSESGFRNWITRDGSAGPSGEGGFSAEPGRYHLYVSHACPWAHRTMIFRTLKGLEDAISVSVVHPFMPEESWVFGEYPGATIDHVNGSRYLYENYLQVDPDFKGLVTVPLLWDKTRQTIVNNESSEIIRMLNSAFDHYGNSDVDYYPTSLQKEIDETNDVVYDNINNGVYRAGFATTQAAYESAFNRLFNTLDELEVRLSKQRYLVGSQITEADWRLFTTLVRFDAVYYSHFKTNKKRLMDYPNLWSYTRELYQIPGVAETVNMDHIKYHYFASHHSINPTGIVPKGPDINFLSPHDRENMKGENHV</sequence>
<evidence type="ECO:0000259" key="1">
    <source>
        <dbReference type="PROSITE" id="PS50405"/>
    </source>
</evidence>
<feature type="domain" description="GST C-terminal" evidence="1">
    <location>
        <begin position="160"/>
        <end position="284"/>
    </location>
</feature>
<evidence type="ECO:0000313" key="2">
    <source>
        <dbReference type="EMBL" id="VAW80512.1"/>
    </source>
</evidence>
<dbReference type="SFLD" id="SFLDG01206">
    <property type="entry name" value="Xi.1"/>
    <property type="match status" value="1"/>
</dbReference>
<dbReference type="PROSITE" id="PS50405">
    <property type="entry name" value="GST_CTER"/>
    <property type="match status" value="1"/>
</dbReference>
<dbReference type="InterPro" id="IPR036249">
    <property type="entry name" value="Thioredoxin-like_sf"/>
</dbReference>
<dbReference type="AlphaFoldDB" id="A0A3B0YZ12"/>
<reference evidence="2" key="1">
    <citation type="submission" date="2018-06" db="EMBL/GenBank/DDBJ databases">
        <authorList>
            <person name="Zhirakovskaya E."/>
        </authorList>
    </citation>
    <scope>NUCLEOTIDE SEQUENCE</scope>
</reference>
<dbReference type="EMBL" id="UOFN01000128">
    <property type="protein sequence ID" value="VAW80512.1"/>
    <property type="molecule type" value="Genomic_DNA"/>
</dbReference>
<dbReference type="Gene3D" id="3.40.30.10">
    <property type="entry name" value="Glutaredoxin"/>
    <property type="match status" value="1"/>
</dbReference>
<protein>
    <submittedName>
        <fullName evidence="2">Glutathione S-transferase, omega</fullName>
        <ecNumber evidence="2">2.5.1.18</ecNumber>
    </submittedName>
</protein>
<dbReference type="SFLD" id="SFLDS00019">
    <property type="entry name" value="Glutathione_Transferase_(cytos"/>
    <property type="match status" value="1"/>
</dbReference>
<dbReference type="FunFam" id="3.40.30.10:FF:000058">
    <property type="entry name" value="Glutathione S-transferase, omega"/>
    <property type="match status" value="1"/>
</dbReference>
<name>A0A3B0YZ12_9ZZZZ</name>
<dbReference type="PANTHER" id="PTHR32419:SF6">
    <property type="entry name" value="GLUTATHIONE S-TRANSFERASE OMEGA-LIKE 1-RELATED"/>
    <property type="match status" value="1"/>
</dbReference>
<gene>
    <name evidence="2" type="ORF">MNBD_GAMMA15-698</name>
</gene>
<dbReference type="InterPro" id="IPR016639">
    <property type="entry name" value="GST_Omega/GSH"/>
</dbReference>
<dbReference type="CDD" id="cd03190">
    <property type="entry name" value="GST_C_Omega_like"/>
    <property type="match status" value="1"/>
</dbReference>
<dbReference type="PIRSF" id="PIRSF015753">
    <property type="entry name" value="GST"/>
    <property type="match status" value="1"/>
</dbReference>
<dbReference type="Gene3D" id="1.20.1050.10">
    <property type="match status" value="1"/>
</dbReference>
<proteinExistence type="predicted"/>
<dbReference type="InterPro" id="IPR004045">
    <property type="entry name" value="Glutathione_S-Trfase_N"/>
</dbReference>
<accession>A0A3B0YZ12</accession>
<dbReference type="Pfam" id="PF13410">
    <property type="entry name" value="GST_C_2"/>
    <property type="match status" value="1"/>
</dbReference>
<dbReference type="SUPFAM" id="SSF52833">
    <property type="entry name" value="Thioredoxin-like"/>
    <property type="match status" value="1"/>
</dbReference>
<organism evidence="2">
    <name type="scientific">hydrothermal vent metagenome</name>
    <dbReference type="NCBI Taxonomy" id="652676"/>
    <lineage>
        <taxon>unclassified sequences</taxon>
        <taxon>metagenomes</taxon>
        <taxon>ecological metagenomes</taxon>
    </lineage>
</organism>
<keyword evidence="2" id="KW-0808">Transferase</keyword>
<dbReference type="EC" id="2.5.1.18" evidence="2"/>
<dbReference type="InterPro" id="IPR010987">
    <property type="entry name" value="Glutathione-S-Trfase_C-like"/>
</dbReference>
<dbReference type="SUPFAM" id="SSF47616">
    <property type="entry name" value="GST C-terminal domain-like"/>
    <property type="match status" value="1"/>
</dbReference>
<dbReference type="GO" id="GO:0005737">
    <property type="term" value="C:cytoplasm"/>
    <property type="evidence" value="ECO:0007669"/>
    <property type="project" value="TreeGrafter"/>
</dbReference>
<dbReference type="InterPro" id="IPR047047">
    <property type="entry name" value="GST_Omega-like_C"/>
</dbReference>
<dbReference type="InterPro" id="IPR040079">
    <property type="entry name" value="Glutathione_S-Trfase"/>
</dbReference>
<dbReference type="SFLD" id="SFLDG01148">
    <property type="entry name" value="Xi_(cytGST)"/>
    <property type="match status" value="1"/>
</dbReference>
<dbReference type="PANTHER" id="PTHR32419">
    <property type="entry name" value="GLUTATHIONYL-HYDROQUINONE REDUCTASE"/>
    <property type="match status" value="1"/>
</dbReference>